<keyword evidence="3" id="KW-0285">Flavoprotein</keyword>
<keyword evidence="5" id="KW-0521">NADP</keyword>
<keyword evidence="6" id="KW-0560">Oxidoreductase</keyword>
<dbReference type="InterPro" id="IPR050982">
    <property type="entry name" value="Auxin_biosynth/cation_transpt"/>
</dbReference>
<keyword evidence="4" id="KW-0274">FAD</keyword>
<evidence type="ECO:0000256" key="6">
    <source>
        <dbReference type="ARBA" id="ARBA00023002"/>
    </source>
</evidence>
<dbReference type="GO" id="GO:0004497">
    <property type="term" value="F:monooxygenase activity"/>
    <property type="evidence" value="ECO:0007669"/>
    <property type="project" value="TreeGrafter"/>
</dbReference>
<evidence type="ECO:0000313" key="8">
    <source>
        <dbReference type="Proteomes" id="UP000029665"/>
    </source>
</evidence>
<dbReference type="STRING" id="5643.A0A060S2K2"/>
<dbReference type="Pfam" id="PF13738">
    <property type="entry name" value="Pyr_redox_3"/>
    <property type="match status" value="1"/>
</dbReference>
<sequence>MQQTVGAGQAGLQIAARMKAMRIPALVIEGHARVGDHWRKRCPAPTIQTIKRYHTPVAVLYQPYPTNWPEYTPRDMLADWCEHYASIQELIVWTGSEIHPNPTYDTASCTWDVTVLRDGEPLKLHPSHIVFTTGTMEEPFMPDCPGRDVFRGQVLHSSSFRGGSDFSGKRVVVVGAGSSAIDACQDLVLNGAESVTMIQRSSTCVLSRDILSLVQRSTWADNRPLEVADFLGVVHRLPKSMPDTVIAQPPPSFARTMTIPAGGPLREKLAQGGLQLGQALTMPILEKIGGLMIFIGYWIDAGAAELVANGSIKVKSGITPDRFTETSLIFSDGTELPADAVIFATGYQPITEATRGLLGNNVAALAGDPYGLNAEGELNSYCPTGHPGLWYGTGDFFAARFYSKMLALQIKARQLQLVSVAPP</sequence>
<comment type="cofactor">
    <cofactor evidence="1">
        <name>FAD</name>
        <dbReference type="ChEBI" id="CHEBI:57692"/>
    </cofactor>
</comment>
<dbReference type="GO" id="GO:0050660">
    <property type="term" value="F:flavin adenine dinucleotide binding"/>
    <property type="evidence" value="ECO:0007669"/>
    <property type="project" value="TreeGrafter"/>
</dbReference>
<accession>A0A060S2K2</accession>
<protein>
    <recommendedName>
        <fullName evidence="9">FAD/NAD(P)-binding domain-containing protein</fullName>
    </recommendedName>
</protein>
<dbReference type="PANTHER" id="PTHR43539">
    <property type="entry name" value="FLAVIN-BINDING MONOOXYGENASE-LIKE PROTEIN (AFU_ORTHOLOGUE AFUA_4G09220)"/>
    <property type="match status" value="1"/>
</dbReference>
<dbReference type="SUPFAM" id="SSF51905">
    <property type="entry name" value="FAD/NAD(P)-binding domain"/>
    <property type="match status" value="1"/>
</dbReference>
<evidence type="ECO:0008006" key="9">
    <source>
        <dbReference type="Google" id="ProtNLM"/>
    </source>
</evidence>
<dbReference type="Proteomes" id="UP000029665">
    <property type="component" value="Unassembled WGS sequence"/>
</dbReference>
<evidence type="ECO:0000256" key="1">
    <source>
        <dbReference type="ARBA" id="ARBA00001974"/>
    </source>
</evidence>
<comment type="similarity">
    <text evidence="2">Belongs to the FMO family.</text>
</comment>
<dbReference type="InterPro" id="IPR036188">
    <property type="entry name" value="FAD/NAD-bd_sf"/>
</dbReference>
<dbReference type="FunFam" id="3.50.50.60:FF:000023">
    <property type="entry name" value="Dimethylaniline monooxygenase [N-oxide-forming]"/>
    <property type="match status" value="1"/>
</dbReference>
<dbReference type="HOGENOM" id="CLU_015676_2_1_1"/>
<organism evidence="7 8">
    <name type="scientific">Pycnoporus cinnabarinus</name>
    <name type="common">Cinnabar-red polypore</name>
    <name type="synonym">Trametes cinnabarina</name>
    <dbReference type="NCBI Taxonomy" id="5643"/>
    <lineage>
        <taxon>Eukaryota</taxon>
        <taxon>Fungi</taxon>
        <taxon>Dikarya</taxon>
        <taxon>Basidiomycota</taxon>
        <taxon>Agaricomycotina</taxon>
        <taxon>Agaricomycetes</taxon>
        <taxon>Polyporales</taxon>
        <taxon>Polyporaceae</taxon>
        <taxon>Trametes</taxon>
    </lineage>
</organism>
<dbReference type="OrthoDB" id="74360at2759"/>
<keyword evidence="8" id="KW-1185">Reference proteome</keyword>
<dbReference type="PANTHER" id="PTHR43539:SF68">
    <property type="entry name" value="FLAVIN-BINDING MONOOXYGENASE-LIKE PROTEIN (AFU_ORTHOLOGUE AFUA_4G09220)"/>
    <property type="match status" value="1"/>
</dbReference>
<gene>
    <name evidence="7" type="ORF">BN946_scf184996.g48</name>
</gene>
<reference evidence="7" key="1">
    <citation type="submission" date="2014-01" db="EMBL/GenBank/DDBJ databases">
        <title>The genome of the white-rot fungus Pycnoporus cinnabarinus: a basidiomycete model with a versatile arsenal for lignocellulosic biomass breakdown.</title>
        <authorList>
            <person name="Levasseur A."/>
            <person name="Lomascolo A."/>
            <person name="Ruiz-Duenas F.J."/>
            <person name="Uzan E."/>
            <person name="Piumi F."/>
            <person name="Kues U."/>
            <person name="Ram A.F.J."/>
            <person name="Murat C."/>
            <person name="Haon M."/>
            <person name="Benoit I."/>
            <person name="Arfi Y."/>
            <person name="Chevret D."/>
            <person name="Drula E."/>
            <person name="Kwon M.J."/>
            <person name="Gouret P."/>
            <person name="Lesage-Meessen L."/>
            <person name="Lombard V."/>
            <person name="Mariette J."/>
            <person name="Noirot C."/>
            <person name="Park J."/>
            <person name="Patyshakuliyeva A."/>
            <person name="Wieneger R.A.B."/>
            <person name="Wosten H.A.B."/>
            <person name="Martin F."/>
            <person name="Coutinho P.M."/>
            <person name="de Vries R."/>
            <person name="Martinez A.T."/>
            <person name="Klopp C."/>
            <person name="Pontarotti P."/>
            <person name="Henrissat B."/>
            <person name="Record E."/>
        </authorList>
    </citation>
    <scope>NUCLEOTIDE SEQUENCE [LARGE SCALE GENOMIC DNA]</scope>
    <source>
        <strain evidence="7">BRFM137</strain>
    </source>
</reference>
<name>A0A060S2K2_PYCCI</name>
<evidence type="ECO:0000256" key="4">
    <source>
        <dbReference type="ARBA" id="ARBA00022827"/>
    </source>
</evidence>
<evidence type="ECO:0000256" key="2">
    <source>
        <dbReference type="ARBA" id="ARBA00009183"/>
    </source>
</evidence>
<dbReference type="AlphaFoldDB" id="A0A060S2K2"/>
<comment type="caution">
    <text evidence="7">The sequence shown here is derived from an EMBL/GenBank/DDBJ whole genome shotgun (WGS) entry which is preliminary data.</text>
</comment>
<evidence type="ECO:0000256" key="5">
    <source>
        <dbReference type="ARBA" id="ARBA00022857"/>
    </source>
</evidence>
<evidence type="ECO:0000313" key="7">
    <source>
        <dbReference type="EMBL" id="CDO68617.1"/>
    </source>
</evidence>
<dbReference type="OMA" id="DEIKGPT"/>
<dbReference type="EMBL" id="CCBP010000021">
    <property type="protein sequence ID" value="CDO68617.1"/>
    <property type="molecule type" value="Genomic_DNA"/>
</dbReference>
<proteinExistence type="inferred from homology"/>
<dbReference type="Gene3D" id="3.50.50.60">
    <property type="entry name" value="FAD/NAD(P)-binding domain"/>
    <property type="match status" value="2"/>
</dbReference>
<evidence type="ECO:0000256" key="3">
    <source>
        <dbReference type="ARBA" id="ARBA00022630"/>
    </source>
</evidence>